<reference evidence="1" key="1">
    <citation type="submission" date="2021-03" db="EMBL/GenBank/DDBJ databases">
        <title>Evolutionary innovations through gain and loss of genes in the ectomycorrhizal Boletales.</title>
        <authorList>
            <person name="Wu G."/>
            <person name="Miyauchi S."/>
            <person name="Morin E."/>
            <person name="Yang Z.-L."/>
            <person name="Xu J."/>
            <person name="Martin F.M."/>
        </authorList>
    </citation>
    <scope>NUCLEOTIDE SEQUENCE</scope>
    <source>
        <strain evidence="1">BR01</strain>
    </source>
</reference>
<dbReference type="Proteomes" id="UP000683000">
    <property type="component" value="Unassembled WGS sequence"/>
</dbReference>
<proteinExistence type="predicted"/>
<sequence length="512" mass="57899">MDSRSLTSAEAVPRGEFGHKNTFLDAAGDSCPIHKLPVDILSYLFEIVADGLRNATTRREVGVIDNHRPSGDVSKFQSGSLTPWLPVSQVCRYWHDIAISTPSLWAVIHIPPRVQSCPSFRCIATQLERSKEFPLDIRIHLDNSSDYPSVFLHTICNTLLAQVCRWRSIEVKVTWAEDVYEILDAISKARIPIALQLKSINDDMFDSSKDYKSKRFVLFRSSAPHLKTISLMGVNIDWNQPWISSASDLLALEICVASVPSWIQFATILRGAPNLQVLMFDDIEPDSGVDWNDSNIGSTSSIVPIKLPRLRQLHISPYSSAVQIYRNCYIPTLKELRISSHYRAGQEDVDVLVARLVGPQAVTCTPASKSPEVQLLHTRNQSHSLLAGVERLHIGYTFHHWSTGHIDSVYCILNQLTSLSLDGPYEPTFIDLLFTPTGQLCDVRLPRLKTLKISYGFRSMYIRHVCALAWDRKDTGVPLRTIIFMQVRKGTFPKDCLLWFQENLETFTSLEY</sequence>
<gene>
    <name evidence="1" type="ORF">JVT61DRAFT_9208</name>
</gene>
<protein>
    <recommendedName>
        <fullName evidence="3">F-box domain-containing protein</fullName>
    </recommendedName>
</protein>
<evidence type="ECO:0008006" key="3">
    <source>
        <dbReference type="Google" id="ProtNLM"/>
    </source>
</evidence>
<organism evidence="1 2">
    <name type="scientific">Boletus reticuloceps</name>
    <dbReference type="NCBI Taxonomy" id="495285"/>
    <lineage>
        <taxon>Eukaryota</taxon>
        <taxon>Fungi</taxon>
        <taxon>Dikarya</taxon>
        <taxon>Basidiomycota</taxon>
        <taxon>Agaricomycotina</taxon>
        <taxon>Agaricomycetes</taxon>
        <taxon>Agaricomycetidae</taxon>
        <taxon>Boletales</taxon>
        <taxon>Boletineae</taxon>
        <taxon>Boletaceae</taxon>
        <taxon>Boletoideae</taxon>
        <taxon>Boletus</taxon>
    </lineage>
</organism>
<dbReference type="SUPFAM" id="SSF52047">
    <property type="entry name" value="RNI-like"/>
    <property type="match status" value="1"/>
</dbReference>
<dbReference type="EMBL" id="JAGFBS010000033">
    <property type="protein sequence ID" value="KAG6371504.1"/>
    <property type="molecule type" value="Genomic_DNA"/>
</dbReference>
<name>A0A8I2YGF1_9AGAM</name>
<comment type="caution">
    <text evidence="1">The sequence shown here is derived from an EMBL/GenBank/DDBJ whole genome shotgun (WGS) entry which is preliminary data.</text>
</comment>
<dbReference type="OrthoDB" id="2675094at2759"/>
<evidence type="ECO:0000313" key="2">
    <source>
        <dbReference type="Proteomes" id="UP000683000"/>
    </source>
</evidence>
<keyword evidence="2" id="KW-1185">Reference proteome</keyword>
<evidence type="ECO:0000313" key="1">
    <source>
        <dbReference type="EMBL" id="KAG6371504.1"/>
    </source>
</evidence>
<dbReference type="Gene3D" id="1.20.1280.50">
    <property type="match status" value="1"/>
</dbReference>
<accession>A0A8I2YGF1</accession>
<dbReference type="AlphaFoldDB" id="A0A8I2YGF1"/>